<dbReference type="InterPro" id="IPR011009">
    <property type="entry name" value="Kinase-like_dom_sf"/>
</dbReference>
<keyword evidence="3" id="KW-0418">Kinase</keyword>
<evidence type="ECO:0000313" key="5">
    <source>
        <dbReference type="Proteomes" id="UP000321947"/>
    </source>
</evidence>
<dbReference type="Proteomes" id="UP000321393">
    <property type="component" value="Unassembled WGS sequence"/>
</dbReference>
<dbReference type="AlphaFoldDB" id="A0A5D3D3N2"/>
<accession>A0A5D3D3N2</accession>
<dbReference type="Gene3D" id="1.10.510.10">
    <property type="entry name" value="Transferase(Phosphotransferase) domain 1"/>
    <property type="match status" value="1"/>
</dbReference>
<protein>
    <submittedName>
        <fullName evidence="3">Serine/threonine-protein kinase SRK2H-like isoform X2</fullName>
    </submittedName>
</protein>
<evidence type="ECO:0000313" key="4">
    <source>
        <dbReference type="Proteomes" id="UP000321393"/>
    </source>
</evidence>
<dbReference type="InterPro" id="IPR000719">
    <property type="entry name" value="Prot_kinase_dom"/>
</dbReference>
<proteinExistence type="predicted"/>
<sequence>MDILPTKYMKIPAPHLKICDFGFSKSSMLYSKPNINVGSTTYTAPEDLPKEQHNGKVEGRTGWDHSAVVVPTWASIERCTVWPITFQRQRRTGRLRFGGRLNDEETGYVLVGD</sequence>
<evidence type="ECO:0000313" key="2">
    <source>
        <dbReference type="EMBL" id="KAA0041934.1"/>
    </source>
</evidence>
<evidence type="ECO:0000259" key="1">
    <source>
        <dbReference type="PROSITE" id="PS50011"/>
    </source>
</evidence>
<reference evidence="4 5" key="1">
    <citation type="submission" date="2019-08" db="EMBL/GenBank/DDBJ databases">
        <title>Draft genome sequences of two oriental melons (Cucumis melo L. var makuwa).</title>
        <authorList>
            <person name="Kwon S.-Y."/>
        </authorList>
    </citation>
    <scope>NUCLEOTIDE SEQUENCE [LARGE SCALE GENOMIC DNA]</scope>
    <source>
        <strain evidence="5">cv. Chang Bougi</strain>
        <strain evidence="4">cv. SW 3</strain>
        <tissue evidence="3">Leaf</tissue>
    </source>
</reference>
<dbReference type="Proteomes" id="UP000321947">
    <property type="component" value="Unassembled WGS sequence"/>
</dbReference>
<comment type="caution">
    <text evidence="3">The sequence shown here is derived from an EMBL/GenBank/DDBJ whole genome shotgun (WGS) entry which is preliminary data.</text>
</comment>
<dbReference type="OrthoDB" id="193931at2759"/>
<dbReference type="SUPFAM" id="SSF56112">
    <property type="entry name" value="Protein kinase-like (PK-like)"/>
    <property type="match status" value="1"/>
</dbReference>
<keyword evidence="3" id="KW-0808">Transferase</keyword>
<dbReference type="EMBL" id="SSTE01016227">
    <property type="protein sequence ID" value="KAA0041934.1"/>
    <property type="molecule type" value="Genomic_DNA"/>
</dbReference>
<feature type="domain" description="Protein kinase" evidence="1">
    <location>
        <begin position="1"/>
        <end position="113"/>
    </location>
</feature>
<dbReference type="PROSITE" id="PS50011">
    <property type="entry name" value="PROTEIN_KINASE_DOM"/>
    <property type="match status" value="1"/>
</dbReference>
<dbReference type="STRING" id="1194695.A0A5D3D3N2"/>
<dbReference type="GO" id="GO:0005524">
    <property type="term" value="F:ATP binding"/>
    <property type="evidence" value="ECO:0007669"/>
    <property type="project" value="InterPro"/>
</dbReference>
<evidence type="ECO:0000313" key="3">
    <source>
        <dbReference type="EMBL" id="TYK17866.1"/>
    </source>
</evidence>
<dbReference type="EMBL" id="SSTD01007940">
    <property type="protein sequence ID" value="TYK17866.1"/>
    <property type="molecule type" value="Genomic_DNA"/>
</dbReference>
<gene>
    <name evidence="3" type="ORF">E5676_scaffold306G001370</name>
    <name evidence="2" type="ORF">E6C27_scaffold67G003510</name>
</gene>
<dbReference type="GO" id="GO:0004672">
    <property type="term" value="F:protein kinase activity"/>
    <property type="evidence" value="ECO:0007669"/>
    <property type="project" value="InterPro"/>
</dbReference>
<name>A0A5D3D3N2_CUCMM</name>
<organism evidence="3 5">
    <name type="scientific">Cucumis melo var. makuwa</name>
    <name type="common">Oriental melon</name>
    <dbReference type="NCBI Taxonomy" id="1194695"/>
    <lineage>
        <taxon>Eukaryota</taxon>
        <taxon>Viridiplantae</taxon>
        <taxon>Streptophyta</taxon>
        <taxon>Embryophyta</taxon>
        <taxon>Tracheophyta</taxon>
        <taxon>Spermatophyta</taxon>
        <taxon>Magnoliopsida</taxon>
        <taxon>eudicotyledons</taxon>
        <taxon>Gunneridae</taxon>
        <taxon>Pentapetalae</taxon>
        <taxon>rosids</taxon>
        <taxon>fabids</taxon>
        <taxon>Cucurbitales</taxon>
        <taxon>Cucurbitaceae</taxon>
        <taxon>Benincaseae</taxon>
        <taxon>Cucumis</taxon>
    </lineage>
</organism>